<comment type="caution">
    <text evidence="3">The sequence shown here is derived from an EMBL/GenBank/DDBJ whole genome shotgun (WGS) entry which is preliminary data.</text>
</comment>
<sequence length="300" mass="31562">MMTRPFKTARRTTLRQLVLAGVVLALPFAAPARADETKPADTSRLVSIGGAVTEIIYALGEEGRLVARDSTSLYPEAVTKLPDVGYMRALSPEGVLAVNPSAIIAIEGSGPPEALSVLKSASVPFAMVPETFDRDGILKKIEAVGAFLHVEDKAKTLEESVAADLDAAIAEAAKRPENERKRVIFVLSMQNGRVMASGTGTAADGILKLAGLVNAVGTFPGYKPLTDEAIIEAKPDVILMMERGGNHDAGVQEIIAHPALGLTPAAQNKAIIRMDGLHMLGFGPRTASAVRELTKSVYGG</sequence>
<evidence type="ECO:0000259" key="2">
    <source>
        <dbReference type="PROSITE" id="PS50983"/>
    </source>
</evidence>
<dbReference type="CDD" id="cd01149">
    <property type="entry name" value="HutB"/>
    <property type="match status" value="1"/>
</dbReference>
<keyword evidence="1" id="KW-0732">Signal</keyword>
<proteinExistence type="predicted"/>
<protein>
    <submittedName>
        <fullName evidence="3">Hemin ABC transporter substrate-binding protein</fullName>
    </submittedName>
</protein>
<accession>A0A2U2DUN3</accession>
<dbReference type="PANTHER" id="PTHR30535:SF4">
    <property type="entry name" value="HEMIN-BINDING PERIPLASMIC PROTEIN HMUT"/>
    <property type="match status" value="1"/>
</dbReference>
<dbReference type="RefSeq" id="WP_109457116.1">
    <property type="nucleotide sequence ID" value="NZ_QFBC01000002.1"/>
</dbReference>
<feature type="signal peptide" evidence="1">
    <location>
        <begin position="1"/>
        <end position="34"/>
    </location>
</feature>
<dbReference type="Proteomes" id="UP000245252">
    <property type="component" value="Unassembled WGS sequence"/>
</dbReference>
<dbReference type="Pfam" id="PF01497">
    <property type="entry name" value="Peripla_BP_2"/>
    <property type="match status" value="1"/>
</dbReference>
<dbReference type="AlphaFoldDB" id="A0A2U2DUN3"/>
<feature type="domain" description="Fe/B12 periplasmic-binding" evidence="2">
    <location>
        <begin position="44"/>
        <end position="300"/>
    </location>
</feature>
<dbReference type="SUPFAM" id="SSF53807">
    <property type="entry name" value="Helical backbone' metal receptor"/>
    <property type="match status" value="1"/>
</dbReference>
<dbReference type="Gene3D" id="3.40.50.1980">
    <property type="entry name" value="Nitrogenase molybdenum iron protein domain"/>
    <property type="match status" value="2"/>
</dbReference>
<evidence type="ECO:0000313" key="3">
    <source>
        <dbReference type="EMBL" id="PWE57012.1"/>
    </source>
</evidence>
<dbReference type="PROSITE" id="PS50983">
    <property type="entry name" value="FE_B12_PBP"/>
    <property type="match status" value="1"/>
</dbReference>
<name>A0A2U2DUN3_9HYPH</name>
<dbReference type="PROSITE" id="PS51318">
    <property type="entry name" value="TAT"/>
    <property type="match status" value="1"/>
</dbReference>
<reference evidence="3 4" key="1">
    <citation type="submission" date="2018-05" db="EMBL/GenBank/DDBJ databases">
        <title>The draft genome of strain NS-104.</title>
        <authorList>
            <person name="Hang P."/>
            <person name="Jiang J."/>
        </authorList>
    </citation>
    <scope>NUCLEOTIDE SEQUENCE [LARGE SCALE GENOMIC DNA]</scope>
    <source>
        <strain evidence="3 4">NS-104</strain>
    </source>
</reference>
<dbReference type="InterPro" id="IPR006311">
    <property type="entry name" value="TAT_signal"/>
</dbReference>
<dbReference type="InterPro" id="IPR002491">
    <property type="entry name" value="ABC_transptr_periplasmic_BD"/>
</dbReference>
<dbReference type="EMBL" id="QFBC01000002">
    <property type="protein sequence ID" value="PWE57012.1"/>
    <property type="molecule type" value="Genomic_DNA"/>
</dbReference>
<dbReference type="OrthoDB" id="9797736at2"/>
<organism evidence="3 4">
    <name type="scientific">Metarhizobium album</name>
    <dbReference type="NCBI Taxonomy" id="2182425"/>
    <lineage>
        <taxon>Bacteria</taxon>
        <taxon>Pseudomonadati</taxon>
        <taxon>Pseudomonadota</taxon>
        <taxon>Alphaproteobacteria</taxon>
        <taxon>Hyphomicrobiales</taxon>
        <taxon>Rhizobiaceae</taxon>
        <taxon>Metarhizobium</taxon>
    </lineage>
</organism>
<gene>
    <name evidence="3" type="ORF">DEM27_05035</name>
</gene>
<evidence type="ECO:0000256" key="1">
    <source>
        <dbReference type="SAM" id="SignalP"/>
    </source>
</evidence>
<feature type="chain" id="PRO_5015650551" evidence="1">
    <location>
        <begin position="35"/>
        <end position="300"/>
    </location>
</feature>
<keyword evidence="4" id="KW-1185">Reference proteome</keyword>
<dbReference type="PANTHER" id="PTHR30535">
    <property type="entry name" value="VITAMIN B12-BINDING PROTEIN"/>
    <property type="match status" value="1"/>
</dbReference>
<dbReference type="InterPro" id="IPR050902">
    <property type="entry name" value="ABC_Transporter_SBP"/>
</dbReference>
<evidence type="ECO:0000313" key="4">
    <source>
        <dbReference type="Proteomes" id="UP000245252"/>
    </source>
</evidence>